<comment type="caution">
    <text evidence="3">The sequence shown here is derived from an EMBL/GenBank/DDBJ whole genome shotgun (WGS) entry which is preliminary data.</text>
</comment>
<gene>
    <name evidence="3" type="ORF">GTH32_01660</name>
</gene>
<organism evidence="3 4">
    <name type="scientific">Alteromonas profundi</name>
    <dbReference type="NCBI Taxonomy" id="2696062"/>
    <lineage>
        <taxon>Bacteria</taxon>
        <taxon>Pseudomonadati</taxon>
        <taxon>Pseudomonadota</taxon>
        <taxon>Gammaproteobacteria</taxon>
        <taxon>Alteromonadales</taxon>
        <taxon>Alteromonadaceae</taxon>
        <taxon>Alteromonas/Salinimonas group</taxon>
        <taxon>Alteromonas</taxon>
    </lineage>
</organism>
<accession>A0A7X5LID0</accession>
<dbReference type="SUPFAM" id="SSF56281">
    <property type="entry name" value="Metallo-hydrolase/oxidoreductase"/>
    <property type="match status" value="1"/>
</dbReference>
<feature type="domain" description="Metallo-beta-lactamase" evidence="2">
    <location>
        <begin position="14"/>
        <end position="204"/>
    </location>
</feature>
<dbReference type="PANTHER" id="PTHR43084">
    <property type="entry name" value="PERSULFIDE DIOXYGENASE ETHE1"/>
    <property type="match status" value="1"/>
</dbReference>
<dbReference type="InterPro" id="IPR044528">
    <property type="entry name" value="POD-like_MBL-fold"/>
</dbReference>
<proteinExistence type="predicted"/>
<keyword evidence="4" id="KW-1185">Reference proteome</keyword>
<dbReference type="GO" id="GO:0070813">
    <property type="term" value="P:hydrogen sulfide metabolic process"/>
    <property type="evidence" value="ECO:0007669"/>
    <property type="project" value="TreeGrafter"/>
</dbReference>
<dbReference type="InterPro" id="IPR036866">
    <property type="entry name" value="RibonucZ/Hydroxyglut_hydro"/>
</dbReference>
<dbReference type="Pfam" id="PF00753">
    <property type="entry name" value="Lactamase_B"/>
    <property type="match status" value="1"/>
</dbReference>
<keyword evidence="1" id="KW-0479">Metal-binding</keyword>
<sequence length="288" mass="31263">MNVTVKSFYHAPSGTASYLVVEPATKSAVIIDSVLGFDVASGELSYTFADELLAYLQAQDLNLVWILDTHAHADHLTAAHYLHQKTGVPTAIGSGIAKSQAHFETTFYHHGVGGGKHAGFDILLDDGAVLPFGEESVQVLATPGHTPDSVSYLIGANVFVGDTLFMPDAGTARCDFPGGDAAVLWHSIEKIHRLPAATTIWVCHDYQPNGRELKLNTTVAESKRSNIHVAHVSKQDYVNLRNSRDSTLNAPALLYPSLQVNLWGGALPQKEQNGQRYIKIPLSQQRKD</sequence>
<dbReference type="Proteomes" id="UP000470213">
    <property type="component" value="Unassembled WGS sequence"/>
</dbReference>
<dbReference type="InterPro" id="IPR001279">
    <property type="entry name" value="Metallo-B-lactamas"/>
</dbReference>
<dbReference type="AlphaFoldDB" id="A0A7X5LID0"/>
<dbReference type="GO" id="GO:0016787">
    <property type="term" value="F:hydrolase activity"/>
    <property type="evidence" value="ECO:0007669"/>
    <property type="project" value="UniProtKB-KW"/>
</dbReference>
<evidence type="ECO:0000259" key="2">
    <source>
        <dbReference type="SMART" id="SM00849"/>
    </source>
</evidence>
<dbReference type="CDD" id="cd07724">
    <property type="entry name" value="POD-like_MBL-fold"/>
    <property type="match status" value="1"/>
</dbReference>
<dbReference type="PANTHER" id="PTHR43084:SF1">
    <property type="entry name" value="PERSULFIDE DIOXYGENASE ETHE1, MITOCHONDRIAL"/>
    <property type="match status" value="1"/>
</dbReference>
<name>A0A7X5LID0_9ALTE</name>
<evidence type="ECO:0000256" key="1">
    <source>
        <dbReference type="ARBA" id="ARBA00022723"/>
    </source>
</evidence>
<evidence type="ECO:0000313" key="3">
    <source>
        <dbReference type="EMBL" id="NDV89901.1"/>
    </source>
</evidence>
<dbReference type="GO" id="GO:0006749">
    <property type="term" value="P:glutathione metabolic process"/>
    <property type="evidence" value="ECO:0007669"/>
    <property type="project" value="InterPro"/>
</dbReference>
<evidence type="ECO:0000313" key="4">
    <source>
        <dbReference type="Proteomes" id="UP000470213"/>
    </source>
</evidence>
<dbReference type="EMBL" id="JAAAWN010000002">
    <property type="protein sequence ID" value="NDV89901.1"/>
    <property type="molecule type" value="Genomic_DNA"/>
</dbReference>
<dbReference type="Gene3D" id="3.60.15.10">
    <property type="entry name" value="Ribonuclease Z/Hydroxyacylglutathione hydrolase-like"/>
    <property type="match status" value="1"/>
</dbReference>
<dbReference type="SMART" id="SM00849">
    <property type="entry name" value="Lactamase_B"/>
    <property type="match status" value="1"/>
</dbReference>
<keyword evidence="3" id="KW-0378">Hydrolase</keyword>
<dbReference type="GO" id="GO:0046872">
    <property type="term" value="F:metal ion binding"/>
    <property type="evidence" value="ECO:0007669"/>
    <property type="project" value="UniProtKB-KW"/>
</dbReference>
<protein>
    <submittedName>
        <fullName evidence="3">MBL fold metallo-hydrolase</fullName>
    </submittedName>
</protein>
<reference evidence="3 4" key="1">
    <citation type="submission" date="2020-01" db="EMBL/GenBank/DDBJ databases">
        <authorList>
            <person name="Chen J."/>
            <person name="Zhu S."/>
            <person name="Yang J."/>
        </authorList>
    </citation>
    <scope>NUCLEOTIDE SEQUENCE [LARGE SCALE GENOMIC DNA]</scope>
    <source>
        <strain evidence="3 4">345S023</strain>
    </source>
</reference>
<dbReference type="GO" id="GO:0050313">
    <property type="term" value="F:sulfur dioxygenase activity"/>
    <property type="evidence" value="ECO:0007669"/>
    <property type="project" value="InterPro"/>
</dbReference>
<dbReference type="InterPro" id="IPR051682">
    <property type="entry name" value="Mito_Persulfide_Diox"/>
</dbReference>